<organism evidence="3">
    <name type="scientific">Rhinolophus gammaherpesvirus 1</name>
    <dbReference type="NCBI Taxonomy" id="2054179"/>
    <lineage>
        <taxon>Viruses</taxon>
        <taxon>Duplodnaviria</taxon>
        <taxon>Heunggongvirae</taxon>
        <taxon>Peploviricota</taxon>
        <taxon>Herviviricetes</taxon>
        <taxon>Herpesvirales</taxon>
        <taxon>Orthoherpesviridae</taxon>
        <taxon>Gammaherpesvirinae</taxon>
        <taxon>Percavirus</taxon>
        <taxon>Percavirus rhinolophidgamma1</taxon>
    </lineage>
</organism>
<dbReference type="Pfam" id="PF05812">
    <property type="entry name" value="Herpes_BLRF2"/>
    <property type="match status" value="1"/>
</dbReference>
<proteinExistence type="inferred from homology"/>
<dbReference type="InterPro" id="IPR008642">
    <property type="entry name" value="Herpes_BLRF2"/>
</dbReference>
<gene>
    <name evidence="3" type="primary">ORF58</name>
</gene>
<evidence type="ECO:0000313" key="4">
    <source>
        <dbReference type="Proteomes" id="UP000289908"/>
    </source>
</evidence>
<dbReference type="SUPFAM" id="SSF160459">
    <property type="entry name" value="BLRF2-like"/>
    <property type="match status" value="1"/>
</dbReference>
<dbReference type="RefSeq" id="YP_009551865.1">
    <property type="nucleotide sequence ID" value="NC_040539.1"/>
</dbReference>
<keyword evidence="4" id="KW-1185">Reference proteome</keyword>
<dbReference type="EMBL" id="LC333428">
    <property type="protein sequence ID" value="BBB06504.1"/>
    <property type="molecule type" value="Genomic_DNA"/>
</dbReference>
<dbReference type="Gene3D" id="1.10.3390.10">
    <property type="entry name" value="YejL-like"/>
    <property type="match status" value="1"/>
</dbReference>
<feature type="region of interest" description="Disordered" evidence="2">
    <location>
        <begin position="103"/>
        <end position="142"/>
    </location>
</feature>
<dbReference type="OrthoDB" id="41519at10239"/>
<dbReference type="Proteomes" id="UP000289908">
    <property type="component" value="Segment"/>
</dbReference>
<reference evidence="3" key="1">
    <citation type="submission" date="2017-11" db="EMBL/GenBank/DDBJ databases">
        <title>Complete genome of Rhinolophus gammaherpesvirus-1.</title>
        <authorList>
            <person name="Maeda K."/>
            <person name="Noguchi K."/>
        </authorList>
    </citation>
    <scope>NUCLEOTIDE SEQUENCE [LARGE SCALE GENOMIC DNA]</scope>
    <source>
        <strain evidence="3">BV1</strain>
    </source>
</reference>
<sequence length="142" mass="15217">MASGGGKRGSKKTLNPNDLASELSKLKLENQKLKTKLKQHLEEGDEILTPTAKQAMITNITSSLTRLAAKKIEERVVDATKGATTKKEMEAAMASLSMRLSLSTADLGERSSGSSREKPGASSTSVPKTRARSKSRSRATKD</sequence>
<dbReference type="KEGG" id="vg:41701486"/>
<name>A0A2Z5U6D3_9GAMA</name>
<comment type="similarity">
    <text evidence="1">Belongs to the herpesviridae BLRF2 family.</text>
</comment>
<protein>
    <recommendedName>
        <fullName evidence="5">Virion protein G52</fullName>
    </recommendedName>
</protein>
<evidence type="ECO:0000313" key="3">
    <source>
        <dbReference type="EMBL" id="BBB06504.1"/>
    </source>
</evidence>
<evidence type="ECO:0000256" key="1">
    <source>
        <dbReference type="ARBA" id="ARBA00008922"/>
    </source>
</evidence>
<evidence type="ECO:0000256" key="2">
    <source>
        <dbReference type="SAM" id="MobiDB-lite"/>
    </source>
</evidence>
<evidence type="ECO:0008006" key="5">
    <source>
        <dbReference type="Google" id="ProtNLM"/>
    </source>
</evidence>
<accession>A0A2Z5U6D3</accession>
<feature type="compositionally biased region" description="Basic residues" evidence="2">
    <location>
        <begin position="129"/>
        <end position="142"/>
    </location>
</feature>
<dbReference type="GeneID" id="41701486"/>